<dbReference type="Pfam" id="PF03422">
    <property type="entry name" value="CBM_6"/>
    <property type="match status" value="1"/>
</dbReference>
<evidence type="ECO:0000259" key="3">
    <source>
        <dbReference type="PROSITE" id="PS51175"/>
    </source>
</evidence>
<dbReference type="InterPro" id="IPR029010">
    <property type="entry name" value="ThuA-like"/>
</dbReference>
<evidence type="ECO:0000313" key="5">
    <source>
        <dbReference type="Proteomes" id="UP000199632"/>
    </source>
</evidence>
<dbReference type="InterPro" id="IPR029062">
    <property type="entry name" value="Class_I_gatase-like"/>
</dbReference>
<dbReference type="Gene3D" id="2.80.10.50">
    <property type="match status" value="2"/>
</dbReference>
<dbReference type="PANTHER" id="PTHR40469:SF2">
    <property type="entry name" value="GALACTOSE-BINDING DOMAIN-LIKE SUPERFAMILY PROTEIN"/>
    <property type="match status" value="1"/>
</dbReference>
<keyword evidence="4" id="KW-0808">Transferase</keyword>
<dbReference type="SUPFAM" id="SSF49785">
    <property type="entry name" value="Galactose-binding domain-like"/>
    <property type="match status" value="1"/>
</dbReference>
<dbReference type="Gene3D" id="2.60.120.560">
    <property type="entry name" value="Exo-inulinase, domain 1"/>
    <property type="match status" value="1"/>
</dbReference>
<keyword evidence="1 2" id="KW-0732">Signal</keyword>
<evidence type="ECO:0000256" key="1">
    <source>
        <dbReference type="ARBA" id="ARBA00022729"/>
    </source>
</evidence>
<dbReference type="GO" id="GO:0030246">
    <property type="term" value="F:carbohydrate binding"/>
    <property type="evidence" value="ECO:0007669"/>
    <property type="project" value="InterPro"/>
</dbReference>
<name>A0A1H3NJW4_9ACTN</name>
<organism evidence="4 5">
    <name type="scientific">Asanoa ishikariensis</name>
    <dbReference type="NCBI Taxonomy" id="137265"/>
    <lineage>
        <taxon>Bacteria</taxon>
        <taxon>Bacillati</taxon>
        <taxon>Actinomycetota</taxon>
        <taxon>Actinomycetes</taxon>
        <taxon>Micromonosporales</taxon>
        <taxon>Micromonosporaceae</taxon>
        <taxon>Asanoa</taxon>
    </lineage>
</organism>
<dbReference type="InterPro" id="IPR006584">
    <property type="entry name" value="Cellulose-bd_IV"/>
</dbReference>
<feature type="chain" id="PRO_5039595452" evidence="2">
    <location>
        <begin position="26"/>
        <end position="702"/>
    </location>
</feature>
<proteinExistence type="predicted"/>
<dbReference type="Pfam" id="PF06439">
    <property type="entry name" value="3keto-disac_hyd"/>
    <property type="match status" value="1"/>
</dbReference>
<gene>
    <name evidence="4" type="ORF">SAMN05421684_2118</name>
</gene>
<dbReference type="SMART" id="SM00606">
    <property type="entry name" value="CBD_IV"/>
    <property type="match status" value="1"/>
</dbReference>
<dbReference type="Gene3D" id="2.60.120.260">
    <property type="entry name" value="Galactose-binding domain-like"/>
    <property type="match status" value="1"/>
</dbReference>
<protein>
    <submittedName>
        <fullName evidence="4">Type 1 glutamine amidotransferase (GATase1)</fullName>
    </submittedName>
</protein>
<feature type="signal peptide" evidence="2">
    <location>
        <begin position="1"/>
        <end position="25"/>
    </location>
</feature>
<dbReference type="PROSITE" id="PS51257">
    <property type="entry name" value="PROKAR_LIPOPROTEIN"/>
    <property type="match status" value="1"/>
</dbReference>
<dbReference type="InterPro" id="IPR008979">
    <property type="entry name" value="Galactose-bd-like_sf"/>
</dbReference>
<dbReference type="Pfam" id="PF00652">
    <property type="entry name" value="Ricin_B_lectin"/>
    <property type="match status" value="1"/>
</dbReference>
<feature type="domain" description="CBM6" evidence="3">
    <location>
        <begin position="445"/>
        <end position="570"/>
    </location>
</feature>
<dbReference type="Pfam" id="PF06283">
    <property type="entry name" value="ThuA"/>
    <property type="match status" value="1"/>
</dbReference>
<dbReference type="GO" id="GO:0016787">
    <property type="term" value="F:hydrolase activity"/>
    <property type="evidence" value="ECO:0007669"/>
    <property type="project" value="InterPro"/>
</dbReference>
<dbReference type="SUPFAM" id="SSF52317">
    <property type="entry name" value="Class I glutamine amidotransferase-like"/>
    <property type="match status" value="1"/>
</dbReference>
<dbReference type="PROSITE" id="PS51175">
    <property type="entry name" value="CBM6"/>
    <property type="match status" value="1"/>
</dbReference>
<dbReference type="AlphaFoldDB" id="A0A1H3NJW4"/>
<dbReference type="STRING" id="137265.SAMN05421684_2118"/>
<dbReference type="InterPro" id="IPR000772">
    <property type="entry name" value="Ricin_B_lectin"/>
</dbReference>
<dbReference type="InterPro" id="IPR005084">
    <property type="entry name" value="CBM6"/>
</dbReference>
<dbReference type="PROSITE" id="PS50231">
    <property type="entry name" value="RICIN_B_LECTIN"/>
    <property type="match status" value="1"/>
</dbReference>
<evidence type="ECO:0000256" key="2">
    <source>
        <dbReference type="SAM" id="SignalP"/>
    </source>
</evidence>
<dbReference type="PANTHER" id="PTHR40469">
    <property type="entry name" value="SECRETED GLYCOSYL HYDROLASE"/>
    <property type="match status" value="1"/>
</dbReference>
<accession>A0A1H3NJW4</accession>
<dbReference type="InterPro" id="IPR010496">
    <property type="entry name" value="AL/BT2_dom"/>
</dbReference>
<dbReference type="InterPro" id="IPR035992">
    <property type="entry name" value="Ricin_B-like_lectins"/>
</dbReference>
<dbReference type="Proteomes" id="UP000199632">
    <property type="component" value="Unassembled WGS sequence"/>
</dbReference>
<keyword evidence="5" id="KW-1185">Reference proteome</keyword>
<dbReference type="SMART" id="SM00458">
    <property type="entry name" value="RICIN"/>
    <property type="match status" value="1"/>
</dbReference>
<keyword evidence="4" id="KW-0315">Glutamine amidotransferase</keyword>
<dbReference type="RefSeq" id="WP_090791354.1">
    <property type="nucleotide sequence ID" value="NZ_BOND01000026.1"/>
</dbReference>
<dbReference type="EMBL" id="FNQB01000001">
    <property type="protein sequence ID" value="SDY89094.1"/>
    <property type="molecule type" value="Genomic_DNA"/>
</dbReference>
<evidence type="ECO:0000313" key="4">
    <source>
        <dbReference type="EMBL" id="SDY89094.1"/>
    </source>
</evidence>
<sequence length="702" mass="73583">MRRLIRTAIGAVAATLAVIACTAQAGPASAADAAYDVLVFSKTAGFRHDAIPAGIQAIRDLGAANNFTVTATEDANTFTASGLSPYEVVVFLSTTGDVLNASQQTAFENYIRSGRGYVGVHAAADTEYDWAWYGNLVGAYFNSHPAIQQANIKVENRGTAATAHLPQTWTRTDELYNYRTNPRSTARVLATLDESSYTGGGMGADHPIIWCKAYDGGRSFYTGLGHTQASYAEANFRSMLLGGIRYAAARTDADCRPETGYTTIYNGSTTGWSQAGPGSFTNSDATLKSTGGMGLYWYSAKQYTSYSLKLDWKMDGDDNSGIFIGFPPSTDPWSAVDNGYEIQIDSTDAADRTTGSVYTFKSADITARDAALNPPGEWNTYELLVEGERLQIFLNGVKINDFTNTVAARSLAGHIGLQNHGTGDDVSFRNVRIKELGSQPPTGDVTVQAESFSSASGVQAFTKAGANNGQTLGYIEPGDWAAYNGVNVSGATSFRARVVSGGAGGAIQVRNGSATGTVLGTVAVPNTGSWDTYANVSAALSGVPSGTANVYLTFTGSGTGLFDVDDFTFVKSSTPPTGTGPIVGLANKCLDVRSGATADGTQIQLYTCNGSTAQTWTRNGNTLRALGKCLDVSGSGTANGTKIQLWTCNGSGAQNWSAGANSSLVNATSAKCLDVSGNNSADSTIVHLWACNGAANQRWTLP</sequence>
<dbReference type="CDD" id="cd23451">
    <property type="entry name" value="beta-trefoil_Ricin_laminarinase"/>
    <property type="match status" value="1"/>
</dbReference>
<dbReference type="GO" id="GO:0016740">
    <property type="term" value="F:transferase activity"/>
    <property type="evidence" value="ECO:0007669"/>
    <property type="project" value="UniProtKB-KW"/>
</dbReference>
<dbReference type="Gene3D" id="3.40.50.880">
    <property type="match status" value="1"/>
</dbReference>
<reference evidence="5" key="1">
    <citation type="submission" date="2016-10" db="EMBL/GenBank/DDBJ databases">
        <authorList>
            <person name="Varghese N."/>
            <person name="Submissions S."/>
        </authorList>
    </citation>
    <scope>NUCLEOTIDE SEQUENCE [LARGE SCALE GENOMIC DNA]</scope>
    <source>
        <strain evidence="5">DSM 44718</strain>
    </source>
</reference>
<dbReference type="SUPFAM" id="SSF50370">
    <property type="entry name" value="Ricin B-like lectins"/>
    <property type="match status" value="1"/>
</dbReference>
<dbReference type="CDD" id="cd04084">
    <property type="entry name" value="CBM6_xylanase-like"/>
    <property type="match status" value="1"/>
</dbReference>
<dbReference type="OrthoDB" id="9816308at2"/>